<reference evidence="5" key="1">
    <citation type="submission" date="2019-08" db="EMBL/GenBank/DDBJ databases">
        <authorList>
            <person name="Kucharzyk K."/>
            <person name="Murdoch R.W."/>
            <person name="Higgins S."/>
            <person name="Loffler F."/>
        </authorList>
    </citation>
    <scope>NUCLEOTIDE SEQUENCE</scope>
</reference>
<dbReference type="AlphaFoldDB" id="A0A645BKJ8"/>
<evidence type="ECO:0000259" key="4">
    <source>
        <dbReference type="Pfam" id="PF03328"/>
    </source>
</evidence>
<keyword evidence="2" id="KW-0479">Metal-binding</keyword>
<feature type="domain" description="HpcH/HpaI aldolase/citrate lyase" evidence="4">
    <location>
        <begin position="23"/>
        <end position="240"/>
    </location>
</feature>
<dbReference type="GO" id="GO:0005737">
    <property type="term" value="C:cytoplasm"/>
    <property type="evidence" value="ECO:0007669"/>
    <property type="project" value="TreeGrafter"/>
</dbReference>
<dbReference type="Pfam" id="PF03328">
    <property type="entry name" value="HpcH_HpaI"/>
    <property type="match status" value="1"/>
</dbReference>
<keyword evidence="3 5" id="KW-0456">Lyase</keyword>
<dbReference type="InterPro" id="IPR015813">
    <property type="entry name" value="Pyrv/PenolPyrv_kinase-like_dom"/>
</dbReference>
<evidence type="ECO:0000256" key="2">
    <source>
        <dbReference type="ARBA" id="ARBA00022723"/>
    </source>
</evidence>
<dbReference type="EC" id="4.1.2.52" evidence="5"/>
<accession>A0A645BKJ8</accession>
<sequence length="259" mass="27729">MIGKNHNAVKEKLHDGGNVLAAWAQAASNITTEVLADAGMEAIIIDMEHSPVDLPTLVTQFQAMNGYPAVPFVRVPWNDFVTIKRVLDAGAYGIIIPNIETIEEAKAAIAAVRYPLVGVRGVAGSTRAAHYGNDPLSYFKKADDLVMLFLMIESPKGMENLDEILKLDGFDGIMVGPVDLATNLGFLGNAQAPQAKAALEEVEAKVLASDKYLMALGSDWEAAKAKFAKGAHIVTCMSDTLSLGALARANVQKYQELTT</sequence>
<evidence type="ECO:0000256" key="3">
    <source>
        <dbReference type="ARBA" id="ARBA00023239"/>
    </source>
</evidence>
<evidence type="ECO:0000313" key="5">
    <source>
        <dbReference type="EMBL" id="MPM62324.1"/>
    </source>
</evidence>
<proteinExistence type="inferred from homology"/>
<dbReference type="Gene3D" id="3.20.20.60">
    <property type="entry name" value="Phosphoenolpyruvate-binding domains"/>
    <property type="match status" value="1"/>
</dbReference>
<dbReference type="InterPro" id="IPR050251">
    <property type="entry name" value="HpcH-HpaI_aldolase"/>
</dbReference>
<dbReference type="InterPro" id="IPR005000">
    <property type="entry name" value="Aldolase/citrate-lyase_domain"/>
</dbReference>
<comment type="similarity">
    <text evidence="1">Belongs to the HpcH/HpaI aldolase family.</text>
</comment>
<dbReference type="PANTHER" id="PTHR30502">
    <property type="entry name" value="2-KETO-3-DEOXY-L-RHAMNONATE ALDOLASE"/>
    <property type="match status" value="1"/>
</dbReference>
<dbReference type="GO" id="GO:0016832">
    <property type="term" value="F:aldehyde-lyase activity"/>
    <property type="evidence" value="ECO:0007669"/>
    <property type="project" value="TreeGrafter"/>
</dbReference>
<dbReference type="GO" id="GO:0046872">
    <property type="term" value="F:metal ion binding"/>
    <property type="evidence" value="ECO:0007669"/>
    <property type="project" value="UniProtKB-KW"/>
</dbReference>
<comment type="caution">
    <text evidence="5">The sequence shown here is derived from an EMBL/GenBank/DDBJ whole genome shotgun (WGS) entry which is preliminary data.</text>
</comment>
<dbReference type="SUPFAM" id="SSF51621">
    <property type="entry name" value="Phosphoenolpyruvate/pyruvate domain"/>
    <property type="match status" value="1"/>
</dbReference>
<name>A0A645BKJ8_9ZZZZ</name>
<dbReference type="EMBL" id="VSSQ01018808">
    <property type="protein sequence ID" value="MPM62324.1"/>
    <property type="molecule type" value="Genomic_DNA"/>
</dbReference>
<protein>
    <submittedName>
        <fullName evidence="5">4-hydroxy-2-oxo-heptane-1,7-dioate aldolase</fullName>
        <ecNumber evidence="5">4.1.2.52</ecNumber>
    </submittedName>
</protein>
<dbReference type="PANTHER" id="PTHR30502:SF0">
    <property type="entry name" value="PHOSPHOENOLPYRUVATE CARBOXYLASE FAMILY PROTEIN"/>
    <property type="match status" value="1"/>
</dbReference>
<organism evidence="5">
    <name type="scientific">bioreactor metagenome</name>
    <dbReference type="NCBI Taxonomy" id="1076179"/>
    <lineage>
        <taxon>unclassified sequences</taxon>
        <taxon>metagenomes</taxon>
        <taxon>ecological metagenomes</taxon>
    </lineage>
</organism>
<evidence type="ECO:0000256" key="1">
    <source>
        <dbReference type="ARBA" id="ARBA00005568"/>
    </source>
</evidence>
<gene>
    <name evidence="5" type="primary">hpcH_6</name>
    <name evidence="5" type="ORF">SDC9_109190</name>
</gene>
<dbReference type="InterPro" id="IPR040442">
    <property type="entry name" value="Pyrv_kinase-like_dom_sf"/>
</dbReference>